<proteinExistence type="predicted"/>
<protein>
    <recommendedName>
        <fullName evidence="4">Glucose uptake protein</fullName>
    </recommendedName>
</protein>
<accession>A0A2S7RUE0</accession>
<keyword evidence="1" id="KW-1133">Transmembrane helix</keyword>
<feature type="transmembrane region" description="Helical" evidence="1">
    <location>
        <begin position="31"/>
        <end position="49"/>
    </location>
</feature>
<evidence type="ECO:0000256" key="1">
    <source>
        <dbReference type="SAM" id="Phobius"/>
    </source>
</evidence>
<organism evidence="2 3">
    <name type="scientific">Enterococcus mundtii</name>
    <dbReference type="NCBI Taxonomy" id="53346"/>
    <lineage>
        <taxon>Bacteria</taxon>
        <taxon>Bacillati</taxon>
        <taxon>Bacillota</taxon>
        <taxon>Bacilli</taxon>
        <taxon>Lactobacillales</taxon>
        <taxon>Enterococcaceae</taxon>
        <taxon>Enterococcus</taxon>
    </lineage>
</organism>
<evidence type="ECO:0000313" key="2">
    <source>
        <dbReference type="EMBL" id="PQF23380.1"/>
    </source>
</evidence>
<reference evidence="2 3" key="1">
    <citation type="journal article" date="2018" name="Pathog. Dis.">
        <title>Whole-genome sequencing based characterization of antimicrobial resistance in Enterococcus.</title>
        <authorList>
            <person name="Tyson G."/>
        </authorList>
    </citation>
    <scope>NUCLEOTIDE SEQUENCE [LARGE SCALE GENOMIC DNA]</scope>
    <source>
        <strain evidence="2 3">CVM N55263</strain>
    </source>
</reference>
<name>A0A2S7RUE0_ENTMU</name>
<dbReference type="EMBL" id="PUAP01000022">
    <property type="protein sequence ID" value="PQF23380.1"/>
    <property type="molecule type" value="Genomic_DNA"/>
</dbReference>
<keyword evidence="1" id="KW-0472">Membrane</keyword>
<evidence type="ECO:0008006" key="4">
    <source>
        <dbReference type="Google" id="ProtNLM"/>
    </source>
</evidence>
<comment type="caution">
    <text evidence="2">The sequence shown here is derived from an EMBL/GenBank/DDBJ whole genome shotgun (WGS) entry which is preliminary data.</text>
</comment>
<feature type="transmembrane region" description="Helical" evidence="1">
    <location>
        <begin position="61"/>
        <end position="80"/>
    </location>
</feature>
<dbReference type="AlphaFoldDB" id="A0A2S7RUE0"/>
<feature type="transmembrane region" description="Helical" evidence="1">
    <location>
        <begin position="6"/>
        <end position="24"/>
    </location>
</feature>
<gene>
    <name evidence="2" type="ORF">CUS89_07365</name>
</gene>
<evidence type="ECO:0000313" key="3">
    <source>
        <dbReference type="Proteomes" id="UP000237934"/>
    </source>
</evidence>
<keyword evidence="1" id="KW-0812">Transmembrane</keyword>
<sequence>MILLSKLLFWIPFFGVLIFLWFFTKWNKYDIFLLFCSAPAFYFISRIIEYSYAESVHQYDFYLKGLVCSIIFYMLILFFIDKKK</sequence>
<dbReference type="Proteomes" id="UP000237934">
    <property type="component" value="Unassembled WGS sequence"/>
</dbReference>